<proteinExistence type="predicted"/>
<dbReference type="EMBL" id="CAEZYM010000013">
    <property type="protein sequence ID" value="CAB4731402.1"/>
    <property type="molecule type" value="Genomic_DNA"/>
</dbReference>
<dbReference type="EMBL" id="CAFBOC010000003">
    <property type="protein sequence ID" value="CAB4971251.1"/>
    <property type="molecule type" value="Genomic_DNA"/>
</dbReference>
<dbReference type="AlphaFoldDB" id="A0A6J6VHR6"/>
<evidence type="ECO:0000313" key="1">
    <source>
        <dbReference type="EMBL" id="CAB4339770.1"/>
    </source>
</evidence>
<evidence type="ECO:0000313" key="6">
    <source>
        <dbReference type="EMBL" id="CAB4860743.1"/>
    </source>
</evidence>
<accession>A0A6J6VHR6</accession>
<name>A0A6J6VHR6_9ZZZZ</name>
<gene>
    <name evidence="2" type="ORF">UFOPK2510_00077</name>
    <name evidence="3" type="ORF">UFOPK2718_01271</name>
    <name evidence="4" type="ORF">UFOPK2936_00199</name>
    <name evidence="5" type="ORF">UFOPK3174_00014</name>
    <name evidence="6" type="ORF">UFOPK3328_00462</name>
    <name evidence="7" type="ORF">UFOPK3779_00497</name>
    <name evidence="8" type="ORF">UFOPK3913_00436</name>
    <name evidence="1" type="ORF">UFOPK4107_00896</name>
    <name evidence="9" type="ORF">UFOPK4403_00230</name>
</gene>
<evidence type="ECO:0000313" key="7">
    <source>
        <dbReference type="EMBL" id="CAB4940585.1"/>
    </source>
</evidence>
<dbReference type="EMBL" id="CAFBLD010000003">
    <property type="protein sequence ID" value="CAB4860743.1"/>
    <property type="molecule type" value="Genomic_DNA"/>
</dbReference>
<dbReference type="EMBL" id="CAFBQX010000001">
    <property type="protein sequence ID" value="CAB5069984.1"/>
    <property type="molecule type" value="Genomic_DNA"/>
</dbReference>
<dbReference type="SUPFAM" id="SSF53850">
    <property type="entry name" value="Periplasmic binding protein-like II"/>
    <property type="match status" value="1"/>
</dbReference>
<protein>
    <submittedName>
        <fullName evidence="4">Unannotated protein</fullName>
    </submittedName>
</protein>
<evidence type="ECO:0000313" key="3">
    <source>
        <dbReference type="EMBL" id="CAB4731402.1"/>
    </source>
</evidence>
<evidence type="ECO:0000313" key="2">
    <source>
        <dbReference type="EMBL" id="CAB4683009.1"/>
    </source>
</evidence>
<dbReference type="Pfam" id="PF01547">
    <property type="entry name" value="SBP_bac_1"/>
    <property type="match status" value="1"/>
</dbReference>
<dbReference type="InterPro" id="IPR006059">
    <property type="entry name" value="SBP"/>
</dbReference>
<organism evidence="4">
    <name type="scientific">freshwater metagenome</name>
    <dbReference type="NCBI Taxonomy" id="449393"/>
    <lineage>
        <taxon>unclassified sequences</taxon>
        <taxon>metagenomes</taxon>
        <taxon>ecological metagenomes</taxon>
    </lineage>
</organism>
<dbReference type="PANTHER" id="PTHR43649">
    <property type="entry name" value="ARABINOSE-BINDING PROTEIN-RELATED"/>
    <property type="match status" value="1"/>
</dbReference>
<evidence type="ECO:0000313" key="4">
    <source>
        <dbReference type="EMBL" id="CAB4771174.1"/>
    </source>
</evidence>
<dbReference type="InterPro" id="IPR050490">
    <property type="entry name" value="Bact_solute-bd_prot1"/>
</dbReference>
<evidence type="ECO:0000313" key="5">
    <source>
        <dbReference type="EMBL" id="CAB4817907.1"/>
    </source>
</evidence>
<dbReference type="PANTHER" id="PTHR43649:SF30">
    <property type="entry name" value="ABC TRANSPORTER SUBSTRATE-BINDING PROTEIN"/>
    <property type="match status" value="1"/>
</dbReference>
<sequence length="415" mass="44152">MRKISTRRVAAIAALGLATSLAVTAAPAQAADTHIKLVMASYTDAMTPYYTDLIKRFEAANAGIKVDLDVVAWPEIGTKVKTLIASGQSPDIVNNDEFSGEAAAGLLYKATDIVSAATLADIIPAFMTNSEYKGVAYAVPDLASARAFFYNKDILKGAGVATPPATWDDLLAASKKIKAKYPTVYPLGLPLGVEEAQAEFTVWGGGNGARLYDTKTNKYTINTPQYLGALNFLRKMVGLKYTQPNPGTCNRTDCAWTLFAKGKIAMVDGGVFLPDWLSKNGGAAIKWGAAPFPHNTGQSDVTLGVQDYFKGYKANGHSAEIKKFLDFLFVAENYQGFLKAAGGFIPATKSAGAIAAKDPIIGPYIDLLPKAIFYPGTIGSWSTCKSAIIPSMANAMSNPTKALQDIQKKCDKANA</sequence>
<dbReference type="EMBL" id="CAFABH010000001">
    <property type="protein sequence ID" value="CAB4817907.1"/>
    <property type="molecule type" value="Genomic_DNA"/>
</dbReference>
<evidence type="ECO:0000313" key="9">
    <source>
        <dbReference type="EMBL" id="CAB5069984.1"/>
    </source>
</evidence>
<dbReference type="EMBL" id="CAESAE010000005">
    <property type="protein sequence ID" value="CAB4339770.1"/>
    <property type="molecule type" value="Genomic_DNA"/>
</dbReference>
<dbReference type="EMBL" id="CAEZXO010000001">
    <property type="protein sequence ID" value="CAB4683009.1"/>
    <property type="molecule type" value="Genomic_DNA"/>
</dbReference>
<dbReference type="Gene3D" id="3.40.190.10">
    <property type="entry name" value="Periplasmic binding protein-like II"/>
    <property type="match status" value="1"/>
</dbReference>
<reference evidence="4" key="1">
    <citation type="submission" date="2020-05" db="EMBL/GenBank/DDBJ databases">
        <authorList>
            <person name="Chiriac C."/>
            <person name="Salcher M."/>
            <person name="Ghai R."/>
            <person name="Kavagutti S V."/>
        </authorList>
    </citation>
    <scope>NUCLEOTIDE SEQUENCE</scope>
</reference>
<dbReference type="EMBL" id="CAFBNH010000003">
    <property type="protein sequence ID" value="CAB4940585.1"/>
    <property type="molecule type" value="Genomic_DNA"/>
</dbReference>
<evidence type="ECO:0000313" key="8">
    <source>
        <dbReference type="EMBL" id="CAB4971251.1"/>
    </source>
</evidence>
<dbReference type="EMBL" id="CAEZZW010000001">
    <property type="protein sequence ID" value="CAB4771174.1"/>
    <property type="molecule type" value="Genomic_DNA"/>
</dbReference>